<evidence type="ECO:0000313" key="1">
    <source>
        <dbReference type="EMBL" id="CAG8616710.1"/>
    </source>
</evidence>
<gene>
    <name evidence="1" type="ORF">AMORRO_LOCUS8477</name>
</gene>
<organism evidence="1 2">
    <name type="scientific">Acaulospora morrowiae</name>
    <dbReference type="NCBI Taxonomy" id="94023"/>
    <lineage>
        <taxon>Eukaryota</taxon>
        <taxon>Fungi</taxon>
        <taxon>Fungi incertae sedis</taxon>
        <taxon>Mucoromycota</taxon>
        <taxon>Glomeromycotina</taxon>
        <taxon>Glomeromycetes</taxon>
        <taxon>Diversisporales</taxon>
        <taxon>Acaulosporaceae</taxon>
        <taxon>Acaulospora</taxon>
    </lineage>
</organism>
<sequence length="55" mass="6471">EDFIKAIANDINFKGYKLIWTTLAQDIKHIPKTDFHISRGNTLQQQKSVQTQWIQ</sequence>
<name>A0A9N9CYN2_9GLOM</name>
<keyword evidence="2" id="KW-1185">Reference proteome</keyword>
<dbReference type="Proteomes" id="UP000789342">
    <property type="component" value="Unassembled WGS sequence"/>
</dbReference>
<accession>A0A9N9CYN2</accession>
<feature type="non-terminal residue" evidence="1">
    <location>
        <position position="55"/>
    </location>
</feature>
<dbReference type="EMBL" id="CAJVPV010007250">
    <property type="protein sequence ID" value="CAG8616710.1"/>
    <property type="molecule type" value="Genomic_DNA"/>
</dbReference>
<evidence type="ECO:0000313" key="2">
    <source>
        <dbReference type="Proteomes" id="UP000789342"/>
    </source>
</evidence>
<reference evidence="1" key="1">
    <citation type="submission" date="2021-06" db="EMBL/GenBank/DDBJ databases">
        <authorList>
            <person name="Kallberg Y."/>
            <person name="Tangrot J."/>
            <person name="Rosling A."/>
        </authorList>
    </citation>
    <scope>NUCLEOTIDE SEQUENCE</scope>
    <source>
        <strain evidence="1">CL551</strain>
    </source>
</reference>
<dbReference type="AlphaFoldDB" id="A0A9N9CYN2"/>
<protein>
    <submittedName>
        <fullName evidence="1">13234_t:CDS:1</fullName>
    </submittedName>
</protein>
<proteinExistence type="predicted"/>
<comment type="caution">
    <text evidence="1">The sequence shown here is derived from an EMBL/GenBank/DDBJ whole genome shotgun (WGS) entry which is preliminary data.</text>
</comment>